<dbReference type="EMBL" id="JAYXHS010000002">
    <property type="protein sequence ID" value="MEC5386999.1"/>
    <property type="molecule type" value="Genomic_DNA"/>
</dbReference>
<evidence type="ECO:0000256" key="3">
    <source>
        <dbReference type="ARBA" id="ARBA00008397"/>
    </source>
</evidence>
<evidence type="ECO:0000256" key="5">
    <source>
        <dbReference type="ARBA" id="ARBA00020555"/>
    </source>
</evidence>
<protein>
    <recommendedName>
        <fullName evidence="5 7">Uronate isomerase</fullName>
        <ecNumber evidence="4 7">5.3.1.12</ecNumber>
    </recommendedName>
    <alternativeName>
        <fullName evidence="7">Glucuronate isomerase</fullName>
    </alternativeName>
    <alternativeName>
        <fullName evidence="7">Uronic isomerase</fullName>
    </alternativeName>
</protein>
<dbReference type="GO" id="GO:0008880">
    <property type="term" value="F:glucuronate isomerase activity"/>
    <property type="evidence" value="ECO:0007669"/>
    <property type="project" value="UniProtKB-EC"/>
</dbReference>
<name>A0ABU6K5Y1_9RHOO</name>
<dbReference type="EC" id="5.3.1.12" evidence="4 7"/>
<evidence type="ECO:0000256" key="4">
    <source>
        <dbReference type="ARBA" id="ARBA00012546"/>
    </source>
</evidence>
<evidence type="ECO:0000256" key="1">
    <source>
        <dbReference type="ARBA" id="ARBA00001165"/>
    </source>
</evidence>
<evidence type="ECO:0000313" key="8">
    <source>
        <dbReference type="EMBL" id="MEC5386999.1"/>
    </source>
</evidence>
<comment type="catalytic activity">
    <reaction evidence="1 7">
        <text>D-glucuronate = D-fructuronate</text>
        <dbReference type="Rhea" id="RHEA:13049"/>
        <dbReference type="ChEBI" id="CHEBI:58720"/>
        <dbReference type="ChEBI" id="CHEBI:59863"/>
        <dbReference type="EC" id="5.3.1.12"/>
    </reaction>
</comment>
<dbReference type="PANTHER" id="PTHR30068:SF4">
    <property type="entry name" value="URONATE ISOMERASE"/>
    <property type="match status" value="1"/>
</dbReference>
<comment type="catalytic activity">
    <reaction evidence="7">
        <text>aldehydo-D-galacturonate = keto-D-tagaturonate</text>
        <dbReference type="Rhea" id="RHEA:27702"/>
        <dbReference type="ChEBI" id="CHEBI:12952"/>
        <dbReference type="ChEBI" id="CHEBI:17886"/>
    </reaction>
</comment>
<dbReference type="RefSeq" id="WP_327599948.1">
    <property type="nucleotide sequence ID" value="NZ_JAYXHS010000002.1"/>
</dbReference>
<keyword evidence="6 7" id="KW-0413">Isomerase</keyword>
<evidence type="ECO:0000256" key="2">
    <source>
        <dbReference type="ARBA" id="ARBA00004892"/>
    </source>
</evidence>
<evidence type="ECO:0000313" key="9">
    <source>
        <dbReference type="Proteomes" id="UP001331561"/>
    </source>
</evidence>
<dbReference type="Pfam" id="PF02614">
    <property type="entry name" value="UxaC"/>
    <property type="match status" value="1"/>
</dbReference>
<dbReference type="SUPFAM" id="SSF51556">
    <property type="entry name" value="Metallo-dependent hydrolases"/>
    <property type="match status" value="1"/>
</dbReference>
<comment type="pathway">
    <text evidence="2 7">Carbohydrate metabolism; pentose and glucuronate interconversion.</text>
</comment>
<dbReference type="Proteomes" id="UP001331561">
    <property type="component" value="Unassembled WGS sequence"/>
</dbReference>
<evidence type="ECO:0000256" key="7">
    <source>
        <dbReference type="HAMAP-Rule" id="MF_00675"/>
    </source>
</evidence>
<proteinExistence type="inferred from homology"/>
<dbReference type="NCBIfam" id="NF002794">
    <property type="entry name" value="PRK02925.1"/>
    <property type="match status" value="1"/>
</dbReference>
<evidence type="ECO:0000256" key="6">
    <source>
        <dbReference type="ARBA" id="ARBA00023235"/>
    </source>
</evidence>
<dbReference type="Gene3D" id="1.10.2020.10">
    <property type="entry name" value="uronate isomerase, domain 2, chain A"/>
    <property type="match status" value="1"/>
</dbReference>
<dbReference type="Gene3D" id="3.20.20.140">
    <property type="entry name" value="Metal-dependent hydrolases"/>
    <property type="match status" value="1"/>
</dbReference>
<sequence>MAKAFMDEHFLLESPTAQKLYHEYAAPQPIIDYHCHLPPAEVAENKQFRNITEIWLGGDHYKWRFMRSSGVTEDFITGNQPDQAKFRKFCEVLPMGVGNPLYHWSHLELQRYFGTKTLVSAATADELWEVCNAQISKPELSARGLMQRSNVRVVCTTDDPIDDLAHHKAAAADGTFKSKMLPTFRPDKSFNIDRAGFQDYIPKLAAVSGIAINNFGDLLKALNARLDYFAAHGCKLSDHAIDIAFFETATEDELSQTLAKAMSHTAVTKLEADKFKTAIMLHLGREYARRGWAMQLHIGAQRNNNTRMFKTLGPDTGWDSISDDLISAKIARFLDALDGDDLLPKTIMYNLNPMHNEVLATMIGNYQDGKFKGKMQFGSGWWFLDQKDGMLRQLTALSQLGNLGAFVGMLTDSRSFLSYTRHEYFRRILCNLIGGWVENGEYPQDWKLLKTAVEDICYNNAERYFQLG</sequence>
<dbReference type="InterPro" id="IPR003766">
    <property type="entry name" value="Uronate_isomerase"/>
</dbReference>
<dbReference type="HAMAP" id="MF_00675">
    <property type="entry name" value="UxaC"/>
    <property type="match status" value="1"/>
</dbReference>
<comment type="similarity">
    <text evidence="3 7">Belongs to the metallo-dependent hydrolases superfamily. Uronate isomerase family.</text>
</comment>
<reference evidence="8 9" key="1">
    <citation type="submission" date="2024-01" db="EMBL/GenBank/DDBJ databases">
        <title>Uliginosibacterium soil sp. nov.</title>
        <authorList>
            <person name="Lv Y."/>
        </authorList>
    </citation>
    <scope>NUCLEOTIDE SEQUENCE [LARGE SCALE GENOMIC DNA]</scope>
    <source>
        <strain evidence="8 9">H3</strain>
    </source>
</reference>
<comment type="caution">
    <text evidence="8">The sequence shown here is derived from an EMBL/GenBank/DDBJ whole genome shotgun (WGS) entry which is preliminary data.</text>
</comment>
<accession>A0ABU6K5Y1</accession>
<gene>
    <name evidence="7 8" type="primary">uxaC</name>
    <name evidence="8" type="ORF">VVD49_14800</name>
</gene>
<organism evidence="8 9">
    <name type="scientific">Uliginosibacterium silvisoli</name>
    <dbReference type="NCBI Taxonomy" id="3114758"/>
    <lineage>
        <taxon>Bacteria</taxon>
        <taxon>Pseudomonadati</taxon>
        <taxon>Pseudomonadota</taxon>
        <taxon>Betaproteobacteria</taxon>
        <taxon>Rhodocyclales</taxon>
        <taxon>Zoogloeaceae</taxon>
        <taxon>Uliginosibacterium</taxon>
    </lineage>
</organism>
<dbReference type="InterPro" id="IPR032466">
    <property type="entry name" value="Metal_Hydrolase"/>
</dbReference>
<dbReference type="PANTHER" id="PTHR30068">
    <property type="entry name" value="URONATE ISOMERASE"/>
    <property type="match status" value="1"/>
</dbReference>
<keyword evidence="9" id="KW-1185">Reference proteome</keyword>